<dbReference type="PROSITE" id="PS51257">
    <property type="entry name" value="PROKAR_LIPOPROTEIN"/>
    <property type="match status" value="1"/>
</dbReference>
<dbReference type="RefSeq" id="WP_353530564.1">
    <property type="nucleotide sequence ID" value="NZ_JBBMEX010000005.1"/>
</dbReference>
<dbReference type="PIRSF" id="PIRSF002741">
    <property type="entry name" value="MppA"/>
    <property type="match status" value="1"/>
</dbReference>
<feature type="signal peptide" evidence="1">
    <location>
        <begin position="1"/>
        <end position="22"/>
    </location>
</feature>
<evidence type="ECO:0000313" key="3">
    <source>
        <dbReference type="EMBL" id="MEQ2557400.1"/>
    </source>
</evidence>
<keyword evidence="1" id="KW-0732">Signal</keyword>
<dbReference type="Gene3D" id="3.40.190.10">
    <property type="entry name" value="Periplasmic binding protein-like II"/>
    <property type="match status" value="1"/>
</dbReference>
<dbReference type="Proteomes" id="UP001454489">
    <property type="component" value="Unassembled WGS sequence"/>
</dbReference>
<feature type="domain" description="Solute-binding protein family 5" evidence="2">
    <location>
        <begin position="86"/>
        <end position="482"/>
    </location>
</feature>
<dbReference type="Gene3D" id="3.90.76.10">
    <property type="entry name" value="Dipeptide-binding Protein, Domain 1"/>
    <property type="match status" value="1"/>
</dbReference>
<comment type="caution">
    <text evidence="3">The sequence shown here is derived from an EMBL/GenBank/DDBJ whole genome shotgun (WGS) entry which is preliminary data.</text>
</comment>
<feature type="chain" id="PRO_5045570825" evidence="1">
    <location>
        <begin position="23"/>
        <end position="569"/>
    </location>
</feature>
<accession>A0ABV1HCF5</accession>
<dbReference type="InterPro" id="IPR000914">
    <property type="entry name" value="SBP_5_dom"/>
</dbReference>
<evidence type="ECO:0000313" key="4">
    <source>
        <dbReference type="Proteomes" id="UP001454489"/>
    </source>
</evidence>
<dbReference type="Gene3D" id="3.10.105.10">
    <property type="entry name" value="Dipeptide-binding Protein, Domain 3"/>
    <property type="match status" value="1"/>
</dbReference>
<dbReference type="InterPro" id="IPR039424">
    <property type="entry name" value="SBP_5"/>
</dbReference>
<dbReference type="InterPro" id="IPR030678">
    <property type="entry name" value="Peptide/Ni-bd"/>
</dbReference>
<dbReference type="SUPFAM" id="SSF53850">
    <property type="entry name" value="Periplasmic binding protein-like II"/>
    <property type="match status" value="1"/>
</dbReference>
<sequence length="569" mass="63483">MKKRLISTLLVAAMAVSLVACGGGDKKDAAKKSDSESKKSTNTDVLNINLASEPAHLDPALNSSVDGGCLAVNSFVGLYTYDKDGKLVPALSDGEPEISEDKTTYTFKLIKSKWSDGSELTAKDFAYSWNRAAAEATASDYSYLFDVIDKNDDGTLKVTADDDYTLTVQLASPCAYFLDLCAFPTFMPVPQASVEAADKDGSNPGAWAQEAGFVCNGAYTLDKWSHNESMVYVKNDNYYDAKNVTMKELHFMLSDDMTAVYAAYNSGDLDFIDEVPTDEIAKAKESDEFHVIDTLGTYYVAFNVNSEMFKDKTPEQAAKMREAMSLMIDRKYIVETVAQTDQKLANSFIPALVADGNGGKFKKDGYFDAEKTGADNAKEAIKLLEDCGYTFKDNGDGSYKISPALTVNYILNTMDSHQKIAEAIQQDLAVIGIDMKISSEDWNVFLEDRKQGKYDVAREGWLLDYDDPINMLEIFTTDSGNNDPQFGKDVKSWAPQNWDKYDELIKQIRVETDSDKRIDLMHQAEDMLMDTWAVVPLYEYNDMYMEKSNVSGDYANLFGMKYFMYTTKK</sequence>
<dbReference type="PANTHER" id="PTHR30290:SF79">
    <property type="entry name" value="DIPEPTIDE-BINDING PROTEIN DPPE"/>
    <property type="match status" value="1"/>
</dbReference>
<reference evidence="3 4" key="1">
    <citation type="submission" date="2024-03" db="EMBL/GenBank/DDBJ databases">
        <title>Human intestinal bacterial collection.</title>
        <authorList>
            <person name="Pauvert C."/>
            <person name="Hitch T.C.A."/>
            <person name="Clavel T."/>
        </authorList>
    </citation>
    <scope>NUCLEOTIDE SEQUENCE [LARGE SCALE GENOMIC DNA]</scope>
    <source>
        <strain evidence="3 4">CLA-AA-H185</strain>
    </source>
</reference>
<evidence type="ECO:0000259" key="2">
    <source>
        <dbReference type="Pfam" id="PF00496"/>
    </source>
</evidence>
<proteinExistence type="predicted"/>
<organism evidence="3 4">
    <name type="scientific">Maccoyibacter intestinihominis</name>
    <dbReference type="NCBI Taxonomy" id="3133499"/>
    <lineage>
        <taxon>Bacteria</taxon>
        <taxon>Bacillati</taxon>
        <taxon>Bacillota</taxon>
        <taxon>Clostridia</taxon>
        <taxon>Lachnospirales</taxon>
        <taxon>Lachnospiraceae</taxon>
        <taxon>Maccoyibacter</taxon>
    </lineage>
</organism>
<dbReference type="EMBL" id="JBBMEX010000005">
    <property type="protein sequence ID" value="MEQ2557400.1"/>
    <property type="molecule type" value="Genomic_DNA"/>
</dbReference>
<evidence type="ECO:0000256" key="1">
    <source>
        <dbReference type="SAM" id="SignalP"/>
    </source>
</evidence>
<protein>
    <submittedName>
        <fullName evidence="3">Peptide ABC transporter substrate-binding protein</fullName>
    </submittedName>
</protein>
<dbReference type="PANTHER" id="PTHR30290">
    <property type="entry name" value="PERIPLASMIC BINDING COMPONENT OF ABC TRANSPORTER"/>
    <property type="match status" value="1"/>
</dbReference>
<name>A0ABV1HCF5_9FIRM</name>
<dbReference type="Pfam" id="PF00496">
    <property type="entry name" value="SBP_bac_5"/>
    <property type="match status" value="1"/>
</dbReference>
<gene>
    <name evidence="3" type="ORF">WMO43_05905</name>
</gene>
<keyword evidence="4" id="KW-1185">Reference proteome</keyword>
<dbReference type="CDD" id="cd08504">
    <property type="entry name" value="PBP2_OppA"/>
    <property type="match status" value="1"/>
</dbReference>